<evidence type="ECO:0000313" key="1">
    <source>
        <dbReference type="EMBL" id="KAK1296031.1"/>
    </source>
</evidence>
<organism evidence="1 2">
    <name type="scientific">Acorus calamus</name>
    <name type="common">Sweet flag</name>
    <dbReference type="NCBI Taxonomy" id="4465"/>
    <lineage>
        <taxon>Eukaryota</taxon>
        <taxon>Viridiplantae</taxon>
        <taxon>Streptophyta</taxon>
        <taxon>Embryophyta</taxon>
        <taxon>Tracheophyta</taxon>
        <taxon>Spermatophyta</taxon>
        <taxon>Magnoliopsida</taxon>
        <taxon>Liliopsida</taxon>
        <taxon>Acoraceae</taxon>
        <taxon>Acorus</taxon>
    </lineage>
</organism>
<protein>
    <submittedName>
        <fullName evidence="1">Uncharacterized protein</fullName>
    </submittedName>
</protein>
<sequence>MSNKEAENVVFSIDYEDVIEGEQEELFPQSIAVTPKMEEPLQKLVLQDICTINKSVLDAVINNDNDEDFAAMVKKFGLQIEVHSIFYIIGFIEKKFEVKKMSLLLSKVKYKETTIEELKNSRTSSFEEEEFDVGQIMQMGQPKEVHQINYKSTITILESLKILHAEIYRDYLRRSVGLSEHELTTLASSTQWL</sequence>
<accession>A0AAV9D387</accession>
<keyword evidence="2" id="KW-1185">Reference proteome</keyword>
<reference evidence="1" key="1">
    <citation type="journal article" date="2023" name="Nat. Commun.">
        <title>Diploid and tetraploid genomes of Acorus and the evolution of monocots.</title>
        <authorList>
            <person name="Ma L."/>
            <person name="Liu K.W."/>
            <person name="Li Z."/>
            <person name="Hsiao Y.Y."/>
            <person name="Qi Y."/>
            <person name="Fu T."/>
            <person name="Tang G.D."/>
            <person name="Zhang D."/>
            <person name="Sun W.H."/>
            <person name="Liu D.K."/>
            <person name="Li Y."/>
            <person name="Chen G.Z."/>
            <person name="Liu X.D."/>
            <person name="Liao X.Y."/>
            <person name="Jiang Y.T."/>
            <person name="Yu X."/>
            <person name="Hao Y."/>
            <person name="Huang J."/>
            <person name="Zhao X.W."/>
            <person name="Ke S."/>
            <person name="Chen Y.Y."/>
            <person name="Wu W.L."/>
            <person name="Hsu J.L."/>
            <person name="Lin Y.F."/>
            <person name="Huang M.D."/>
            <person name="Li C.Y."/>
            <person name="Huang L."/>
            <person name="Wang Z.W."/>
            <person name="Zhao X."/>
            <person name="Zhong W.Y."/>
            <person name="Peng D.H."/>
            <person name="Ahmad S."/>
            <person name="Lan S."/>
            <person name="Zhang J.S."/>
            <person name="Tsai W.C."/>
            <person name="Van de Peer Y."/>
            <person name="Liu Z.J."/>
        </authorList>
    </citation>
    <scope>NUCLEOTIDE SEQUENCE</scope>
    <source>
        <strain evidence="1">CP</strain>
    </source>
</reference>
<evidence type="ECO:0000313" key="2">
    <source>
        <dbReference type="Proteomes" id="UP001180020"/>
    </source>
</evidence>
<dbReference type="AlphaFoldDB" id="A0AAV9D387"/>
<reference evidence="1" key="2">
    <citation type="submission" date="2023-06" db="EMBL/GenBank/DDBJ databases">
        <authorList>
            <person name="Ma L."/>
            <person name="Liu K.-W."/>
            <person name="Li Z."/>
            <person name="Hsiao Y.-Y."/>
            <person name="Qi Y."/>
            <person name="Fu T."/>
            <person name="Tang G."/>
            <person name="Zhang D."/>
            <person name="Sun W.-H."/>
            <person name="Liu D.-K."/>
            <person name="Li Y."/>
            <person name="Chen G.-Z."/>
            <person name="Liu X.-D."/>
            <person name="Liao X.-Y."/>
            <person name="Jiang Y.-T."/>
            <person name="Yu X."/>
            <person name="Hao Y."/>
            <person name="Huang J."/>
            <person name="Zhao X.-W."/>
            <person name="Ke S."/>
            <person name="Chen Y.-Y."/>
            <person name="Wu W.-L."/>
            <person name="Hsu J.-L."/>
            <person name="Lin Y.-F."/>
            <person name="Huang M.-D."/>
            <person name="Li C.-Y."/>
            <person name="Huang L."/>
            <person name="Wang Z.-W."/>
            <person name="Zhao X."/>
            <person name="Zhong W.-Y."/>
            <person name="Peng D.-H."/>
            <person name="Ahmad S."/>
            <person name="Lan S."/>
            <person name="Zhang J.-S."/>
            <person name="Tsai W.-C."/>
            <person name="Van De Peer Y."/>
            <person name="Liu Z.-J."/>
        </authorList>
    </citation>
    <scope>NUCLEOTIDE SEQUENCE</scope>
    <source>
        <strain evidence="1">CP</strain>
        <tissue evidence="1">Leaves</tissue>
    </source>
</reference>
<name>A0AAV9D387_ACOCL</name>
<comment type="caution">
    <text evidence="1">The sequence shown here is derived from an EMBL/GenBank/DDBJ whole genome shotgun (WGS) entry which is preliminary data.</text>
</comment>
<dbReference type="Proteomes" id="UP001180020">
    <property type="component" value="Unassembled WGS sequence"/>
</dbReference>
<dbReference type="EMBL" id="JAUJYO010000015">
    <property type="protein sequence ID" value="KAK1296031.1"/>
    <property type="molecule type" value="Genomic_DNA"/>
</dbReference>
<gene>
    <name evidence="1" type="ORF">QJS10_CPB15g00855</name>
</gene>
<proteinExistence type="predicted"/>